<sequence length="189" mass="19497">MERNTRTPVIDGGVVHAPPNTTTTYDFAENSPHSQSNTGATGPITHGERTANTMKSGPGSRGVVESGGVGPTAQSNDYYTGNAANTTGATGPSVTSDPRPTSSKIKESASGVKGLVVAAHGMGEVVRGNINAGVDRLLNDKAGEAHNNVIAATGEREIITGQFSNATKNREGVIPGADTDRRKDRDFLP</sequence>
<name>A0A0C3HII9_OIDMZ</name>
<reference evidence="3" key="2">
    <citation type="submission" date="2015-01" db="EMBL/GenBank/DDBJ databases">
        <title>Evolutionary Origins and Diversification of the Mycorrhizal Mutualists.</title>
        <authorList>
            <consortium name="DOE Joint Genome Institute"/>
            <consortium name="Mycorrhizal Genomics Consortium"/>
            <person name="Kohler A."/>
            <person name="Kuo A."/>
            <person name="Nagy L.G."/>
            <person name="Floudas D."/>
            <person name="Copeland A."/>
            <person name="Barry K.W."/>
            <person name="Cichocki N."/>
            <person name="Veneault-Fourrey C."/>
            <person name="LaButti K."/>
            <person name="Lindquist E.A."/>
            <person name="Lipzen A."/>
            <person name="Lundell T."/>
            <person name="Morin E."/>
            <person name="Murat C."/>
            <person name="Riley R."/>
            <person name="Ohm R."/>
            <person name="Sun H."/>
            <person name="Tunlid A."/>
            <person name="Henrissat B."/>
            <person name="Grigoriev I.V."/>
            <person name="Hibbett D.S."/>
            <person name="Martin F."/>
        </authorList>
    </citation>
    <scope>NUCLEOTIDE SEQUENCE [LARGE SCALE GENOMIC DNA]</scope>
    <source>
        <strain evidence="3">Zn</strain>
    </source>
</reference>
<dbReference type="OrthoDB" id="4779541at2759"/>
<feature type="compositionally biased region" description="Low complexity" evidence="1">
    <location>
        <begin position="80"/>
        <end position="91"/>
    </location>
</feature>
<feature type="compositionally biased region" description="Polar residues" evidence="1">
    <location>
        <begin position="92"/>
        <end position="103"/>
    </location>
</feature>
<organism evidence="2 3">
    <name type="scientific">Oidiodendron maius (strain Zn)</name>
    <dbReference type="NCBI Taxonomy" id="913774"/>
    <lineage>
        <taxon>Eukaryota</taxon>
        <taxon>Fungi</taxon>
        <taxon>Dikarya</taxon>
        <taxon>Ascomycota</taxon>
        <taxon>Pezizomycotina</taxon>
        <taxon>Leotiomycetes</taxon>
        <taxon>Leotiomycetes incertae sedis</taxon>
        <taxon>Myxotrichaceae</taxon>
        <taxon>Oidiodendron</taxon>
    </lineage>
</organism>
<reference evidence="2 3" key="1">
    <citation type="submission" date="2014-04" db="EMBL/GenBank/DDBJ databases">
        <authorList>
            <consortium name="DOE Joint Genome Institute"/>
            <person name="Kuo A."/>
            <person name="Martino E."/>
            <person name="Perotto S."/>
            <person name="Kohler A."/>
            <person name="Nagy L.G."/>
            <person name="Floudas D."/>
            <person name="Copeland A."/>
            <person name="Barry K.W."/>
            <person name="Cichocki N."/>
            <person name="Veneault-Fourrey C."/>
            <person name="LaButti K."/>
            <person name="Lindquist E.A."/>
            <person name="Lipzen A."/>
            <person name="Lundell T."/>
            <person name="Morin E."/>
            <person name="Murat C."/>
            <person name="Sun H."/>
            <person name="Tunlid A."/>
            <person name="Henrissat B."/>
            <person name="Grigoriev I.V."/>
            <person name="Hibbett D.S."/>
            <person name="Martin F."/>
            <person name="Nordberg H.P."/>
            <person name="Cantor M.N."/>
            <person name="Hua S.X."/>
        </authorList>
    </citation>
    <scope>NUCLEOTIDE SEQUENCE [LARGE SCALE GENOMIC DNA]</scope>
    <source>
        <strain evidence="2 3">Zn</strain>
    </source>
</reference>
<dbReference type="AlphaFoldDB" id="A0A0C3HII9"/>
<evidence type="ECO:0000256" key="1">
    <source>
        <dbReference type="SAM" id="MobiDB-lite"/>
    </source>
</evidence>
<feature type="region of interest" description="Disordered" evidence="1">
    <location>
        <begin position="168"/>
        <end position="189"/>
    </location>
</feature>
<proteinExistence type="predicted"/>
<dbReference type="STRING" id="913774.A0A0C3HII9"/>
<gene>
    <name evidence="2" type="ORF">OIDMADRAFT_16448</name>
</gene>
<feature type="region of interest" description="Disordered" evidence="1">
    <location>
        <begin position="1"/>
        <end position="108"/>
    </location>
</feature>
<evidence type="ECO:0000313" key="3">
    <source>
        <dbReference type="Proteomes" id="UP000054321"/>
    </source>
</evidence>
<protein>
    <submittedName>
        <fullName evidence="2">Uncharacterized protein</fullName>
    </submittedName>
</protein>
<evidence type="ECO:0000313" key="2">
    <source>
        <dbReference type="EMBL" id="KIN08031.1"/>
    </source>
</evidence>
<dbReference type="Proteomes" id="UP000054321">
    <property type="component" value="Unassembled WGS sequence"/>
</dbReference>
<accession>A0A0C3HII9</accession>
<feature type="compositionally biased region" description="Basic and acidic residues" evidence="1">
    <location>
        <begin position="178"/>
        <end position="189"/>
    </location>
</feature>
<dbReference type="EMBL" id="KN832870">
    <property type="protein sequence ID" value="KIN08031.1"/>
    <property type="molecule type" value="Genomic_DNA"/>
</dbReference>
<dbReference type="HOGENOM" id="CLU_1434824_0_0_1"/>
<dbReference type="InParanoid" id="A0A0C3HII9"/>
<keyword evidence="3" id="KW-1185">Reference proteome</keyword>
<feature type="compositionally biased region" description="Polar residues" evidence="1">
    <location>
        <begin position="19"/>
        <end position="40"/>
    </location>
</feature>